<evidence type="ECO:0000313" key="3">
    <source>
        <dbReference type="Proteomes" id="UP000734854"/>
    </source>
</evidence>
<feature type="region of interest" description="Disordered" evidence="1">
    <location>
        <begin position="136"/>
        <end position="185"/>
    </location>
</feature>
<evidence type="ECO:0000256" key="1">
    <source>
        <dbReference type="SAM" id="MobiDB-lite"/>
    </source>
</evidence>
<proteinExistence type="predicted"/>
<organism evidence="2 3">
    <name type="scientific">Zingiber officinale</name>
    <name type="common">Ginger</name>
    <name type="synonym">Amomum zingiber</name>
    <dbReference type="NCBI Taxonomy" id="94328"/>
    <lineage>
        <taxon>Eukaryota</taxon>
        <taxon>Viridiplantae</taxon>
        <taxon>Streptophyta</taxon>
        <taxon>Embryophyta</taxon>
        <taxon>Tracheophyta</taxon>
        <taxon>Spermatophyta</taxon>
        <taxon>Magnoliopsida</taxon>
        <taxon>Liliopsida</taxon>
        <taxon>Zingiberales</taxon>
        <taxon>Zingiberaceae</taxon>
        <taxon>Zingiber</taxon>
    </lineage>
</organism>
<dbReference type="AlphaFoldDB" id="A0A8J5ES15"/>
<comment type="caution">
    <text evidence="2">The sequence shown here is derived from an EMBL/GenBank/DDBJ whole genome shotgun (WGS) entry which is preliminary data.</text>
</comment>
<sequence>MGLWMDKDSGVFMLNGKKMIKGLQNHPSPIEVIGDYVVESVCTIEVQVLNQWFLAINDPLKYASLWAESDFSLSEKMGKVMGAVAMEAKAMSEADNSGKADKLGKTLLLNTEPDTLFPLHQTLRMNDPSWEERTLLQEAAEMRRKDAEEQRNKDTEEQRKRKEEFNSKTKSDAKMATTAPAGKKT</sequence>
<feature type="compositionally biased region" description="Basic and acidic residues" evidence="1">
    <location>
        <begin position="136"/>
        <end position="173"/>
    </location>
</feature>
<gene>
    <name evidence="2" type="ORF">ZIOFF_068706</name>
</gene>
<dbReference type="Proteomes" id="UP000734854">
    <property type="component" value="Unassembled WGS sequence"/>
</dbReference>
<reference evidence="2 3" key="1">
    <citation type="submission" date="2020-08" db="EMBL/GenBank/DDBJ databases">
        <title>Plant Genome Project.</title>
        <authorList>
            <person name="Zhang R.-G."/>
        </authorList>
    </citation>
    <scope>NUCLEOTIDE SEQUENCE [LARGE SCALE GENOMIC DNA]</scope>
    <source>
        <tissue evidence="2">Rhizome</tissue>
    </source>
</reference>
<protein>
    <submittedName>
        <fullName evidence="2">Uncharacterized protein</fullName>
    </submittedName>
</protein>
<accession>A0A8J5ES15</accession>
<evidence type="ECO:0000313" key="2">
    <source>
        <dbReference type="EMBL" id="KAG6474767.1"/>
    </source>
</evidence>
<keyword evidence="3" id="KW-1185">Reference proteome</keyword>
<name>A0A8J5ES15_ZINOF</name>
<dbReference type="EMBL" id="JACMSC010000019">
    <property type="protein sequence ID" value="KAG6474767.1"/>
    <property type="molecule type" value="Genomic_DNA"/>
</dbReference>